<reference evidence="5" key="1">
    <citation type="submission" date="2016-06" db="UniProtKB">
        <authorList>
            <consortium name="WormBaseParasite"/>
        </authorList>
    </citation>
    <scope>IDENTIFICATION</scope>
</reference>
<accession>A0A183V8M3</accession>
<proteinExistence type="predicted"/>
<gene>
    <name evidence="3" type="ORF">TCNE_LOCUS17093</name>
</gene>
<evidence type="ECO:0000313" key="3">
    <source>
        <dbReference type="EMBL" id="VDM48414.1"/>
    </source>
</evidence>
<name>A0A183V8M3_TOXCA</name>
<dbReference type="AlphaFoldDB" id="A0A183V8M3"/>
<evidence type="ECO:0000256" key="1">
    <source>
        <dbReference type="SAM" id="MobiDB-lite"/>
    </source>
</evidence>
<feature type="region of interest" description="Disordered" evidence="1">
    <location>
        <begin position="104"/>
        <end position="153"/>
    </location>
</feature>
<sequence>MTHATGRDSCIYIRQDSCKWTRLMRRDDSTATSAGGYFLEMSEEISRMQPRSVIYSYGGHGNVVLPFGTAFVVGLIFSVIVVFLHIPITNAVLKFIVEKEKREAMKKAESKKDKKSKSSDKERKDSKEKTESKDESEGTQSKGKKRKSGSSKK</sequence>
<organism evidence="4 5">
    <name type="scientific">Toxocara canis</name>
    <name type="common">Canine roundworm</name>
    <dbReference type="NCBI Taxonomy" id="6265"/>
    <lineage>
        <taxon>Eukaryota</taxon>
        <taxon>Metazoa</taxon>
        <taxon>Ecdysozoa</taxon>
        <taxon>Nematoda</taxon>
        <taxon>Chromadorea</taxon>
        <taxon>Rhabditida</taxon>
        <taxon>Spirurina</taxon>
        <taxon>Ascaridomorpha</taxon>
        <taxon>Ascaridoidea</taxon>
        <taxon>Toxocaridae</taxon>
        <taxon>Toxocara</taxon>
    </lineage>
</organism>
<feature type="compositionally biased region" description="Basic and acidic residues" evidence="1">
    <location>
        <begin position="104"/>
        <end position="136"/>
    </location>
</feature>
<dbReference type="EMBL" id="UYWY01024141">
    <property type="protein sequence ID" value="VDM48414.1"/>
    <property type="molecule type" value="Genomic_DNA"/>
</dbReference>
<reference evidence="3 4" key="2">
    <citation type="submission" date="2018-11" db="EMBL/GenBank/DDBJ databases">
        <authorList>
            <consortium name="Pathogen Informatics"/>
        </authorList>
    </citation>
    <scope>NUCLEOTIDE SEQUENCE [LARGE SCALE GENOMIC DNA]</scope>
</reference>
<evidence type="ECO:0000313" key="4">
    <source>
        <dbReference type="Proteomes" id="UP000050794"/>
    </source>
</evidence>
<feature type="transmembrane region" description="Helical" evidence="2">
    <location>
        <begin position="70"/>
        <end position="97"/>
    </location>
</feature>
<protein>
    <submittedName>
        <fullName evidence="5">DUF2062 domain-containing protein</fullName>
    </submittedName>
</protein>
<feature type="compositionally biased region" description="Basic residues" evidence="1">
    <location>
        <begin position="142"/>
        <end position="153"/>
    </location>
</feature>
<evidence type="ECO:0000313" key="5">
    <source>
        <dbReference type="WBParaSite" id="TCNE_0001709401-mRNA-1"/>
    </source>
</evidence>
<keyword evidence="2" id="KW-0472">Membrane</keyword>
<keyword evidence="4" id="KW-1185">Reference proteome</keyword>
<dbReference type="Proteomes" id="UP000050794">
    <property type="component" value="Unassembled WGS sequence"/>
</dbReference>
<evidence type="ECO:0000256" key="2">
    <source>
        <dbReference type="SAM" id="Phobius"/>
    </source>
</evidence>
<keyword evidence="2" id="KW-1133">Transmembrane helix</keyword>
<dbReference type="WBParaSite" id="TCNE_0001709401-mRNA-1">
    <property type="protein sequence ID" value="TCNE_0001709401-mRNA-1"/>
    <property type="gene ID" value="TCNE_0001709401"/>
</dbReference>
<keyword evidence="2" id="KW-0812">Transmembrane</keyword>